<reference evidence="1" key="1">
    <citation type="submission" date="2021-12" db="EMBL/GenBank/DDBJ databases">
        <title>Curvularia clavata genome.</title>
        <authorList>
            <person name="Cao Y."/>
        </authorList>
    </citation>
    <scope>NUCLEOTIDE SEQUENCE</scope>
    <source>
        <strain evidence="1">Yc1106</strain>
    </source>
</reference>
<dbReference type="VEuPathDB" id="FungiDB:yc1106_01197"/>
<dbReference type="OrthoDB" id="294702at2759"/>
<evidence type="ECO:0000313" key="1">
    <source>
        <dbReference type="EMBL" id="USP73923.1"/>
    </source>
</evidence>
<keyword evidence="2" id="KW-1185">Reference proteome</keyword>
<organism evidence="1 2">
    <name type="scientific">Curvularia clavata</name>
    <dbReference type="NCBI Taxonomy" id="95742"/>
    <lineage>
        <taxon>Eukaryota</taxon>
        <taxon>Fungi</taxon>
        <taxon>Dikarya</taxon>
        <taxon>Ascomycota</taxon>
        <taxon>Pezizomycotina</taxon>
        <taxon>Dothideomycetes</taxon>
        <taxon>Pleosporomycetidae</taxon>
        <taxon>Pleosporales</taxon>
        <taxon>Pleosporineae</taxon>
        <taxon>Pleosporaceae</taxon>
        <taxon>Curvularia</taxon>
    </lineage>
</organism>
<name>A0A9Q8Z4R7_CURCL</name>
<gene>
    <name evidence="1" type="ORF">yc1106_01197</name>
</gene>
<accession>A0A9Q8Z4R7</accession>
<dbReference type="AlphaFoldDB" id="A0A9Q8Z4R7"/>
<evidence type="ECO:0000313" key="2">
    <source>
        <dbReference type="Proteomes" id="UP001056012"/>
    </source>
</evidence>
<proteinExistence type="predicted"/>
<sequence>MVPKLLAHLNISHVSVASHSGGDIYLMNLVLTYPHLLHPEKPYVCFFAPWVHYSHSKVTSMLATELLPAFMIGKFGSVGKFVNNNVVPLVGLSGSFIHGVSGPFLRTEAAELSSHSNSTSPDISLDDPKVVEELREHIMKFMYAESVEGASQDAQLFLRRSGPWNAPNVEWNDFDDAVLLLSRHLSEGNQGDRTWAIDCFHAEHDQLVGDKGRDWFDSIWVPSQGYLYLSEKVKGTEHNFLMDPAFGASEKWLQRVSAAWQA</sequence>
<protein>
    <submittedName>
        <fullName evidence="1">Uncharacterized protein</fullName>
    </submittedName>
</protein>
<dbReference type="Proteomes" id="UP001056012">
    <property type="component" value="Chromosome 1"/>
</dbReference>
<dbReference type="EMBL" id="CP089274">
    <property type="protein sequence ID" value="USP73923.1"/>
    <property type="molecule type" value="Genomic_DNA"/>
</dbReference>